<evidence type="ECO:0000313" key="2">
    <source>
        <dbReference type="EMBL" id="MDZ5454959.1"/>
    </source>
</evidence>
<dbReference type="Gene3D" id="1.10.1240.10">
    <property type="entry name" value="Methionine synthase domain"/>
    <property type="match status" value="1"/>
</dbReference>
<dbReference type="SUPFAM" id="SSF52242">
    <property type="entry name" value="Cobalamin (vitamin B12)-binding domain"/>
    <property type="match status" value="1"/>
</dbReference>
<geneLocation type="plasmid" evidence="2">
    <name>unnamed</name>
</geneLocation>
<dbReference type="InterPro" id="IPR036594">
    <property type="entry name" value="Meth_synthase_dom"/>
</dbReference>
<keyword evidence="2" id="KW-0614">Plasmid</keyword>
<sequence length="359" mass="38762">MSEALVLSAGHQLRDRVHALADAAVACEFGRNPRLSVRYGPVGRIKSRQNAVHHFLHLADAIDVNSQALFNDYIGWLKVLLEQRGLRSGDLDHHFVCMAEAVREQMPPPVAAAAVTMIEGALARLPAMPSTAECLLDPAQRLFSLAHEYVQLLLGGCRGAAARLVLDAAERGEPVRELYLQVFQRALREIGRLWQMNEINVAQEHFCSAATEMAMSQLLARAAVAKPCGHSVVVACVSEEQHALGARMIADFFDMAGWDTYFCGASTPHAGVVQTVAKRLPDVLAISAAMGYHVHAVQELIEEIRADSRCAPVTVMVGGHPFGIDPTLWQKVGADGTAVDADGAVTLATQWLVKVGSPP</sequence>
<dbReference type="InterPro" id="IPR003759">
    <property type="entry name" value="Cbl-bd_cap"/>
</dbReference>
<dbReference type="InterPro" id="IPR036724">
    <property type="entry name" value="Cobalamin-bd_sf"/>
</dbReference>
<name>A0ABU5I7Z5_9BURK</name>
<dbReference type="InterPro" id="IPR006158">
    <property type="entry name" value="Cobalamin-bd"/>
</dbReference>
<reference evidence="2 3" key="1">
    <citation type="submission" date="2023-11" db="EMBL/GenBank/DDBJ databases">
        <title>Draft genome of Azohydromonas lata strain H1 (DSM1123), a polyhydroxyalkanoate producer.</title>
        <authorList>
            <person name="Traversa D."/>
            <person name="D'Addabbo P."/>
            <person name="Pazzani C."/>
            <person name="Manzari C."/>
            <person name="Chiara M."/>
            <person name="Scrascia M."/>
        </authorList>
    </citation>
    <scope>NUCLEOTIDE SEQUENCE [LARGE SCALE GENOMIC DNA]</scope>
    <source>
        <strain evidence="2 3">H1</strain>
        <plasmid evidence="2">unnamed</plasmid>
    </source>
</reference>
<feature type="domain" description="B12-binding" evidence="1">
    <location>
        <begin position="229"/>
        <end position="359"/>
    </location>
</feature>
<dbReference type="Pfam" id="PF02607">
    <property type="entry name" value="B12-binding_2"/>
    <property type="match status" value="1"/>
</dbReference>
<proteinExistence type="predicted"/>
<organism evidence="2 3">
    <name type="scientific">Azohydromonas lata</name>
    <dbReference type="NCBI Taxonomy" id="45677"/>
    <lineage>
        <taxon>Bacteria</taxon>
        <taxon>Pseudomonadati</taxon>
        <taxon>Pseudomonadota</taxon>
        <taxon>Betaproteobacteria</taxon>
        <taxon>Burkholderiales</taxon>
        <taxon>Sphaerotilaceae</taxon>
        <taxon>Azohydromonas</taxon>
    </lineage>
</organism>
<dbReference type="EMBL" id="JAXOJX010000001">
    <property type="protein sequence ID" value="MDZ5454959.1"/>
    <property type="molecule type" value="Genomic_DNA"/>
</dbReference>
<evidence type="ECO:0000313" key="3">
    <source>
        <dbReference type="Proteomes" id="UP001293718"/>
    </source>
</evidence>
<protein>
    <submittedName>
        <fullName evidence="2">Cobalamin-dependent protein</fullName>
    </submittedName>
</protein>
<evidence type="ECO:0000259" key="1">
    <source>
        <dbReference type="PROSITE" id="PS51332"/>
    </source>
</evidence>
<dbReference type="RefSeq" id="WP_322464059.1">
    <property type="nucleotide sequence ID" value="NZ_JAXOJX010000001.1"/>
</dbReference>
<comment type="caution">
    <text evidence="2">The sequence shown here is derived from an EMBL/GenBank/DDBJ whole genome shotgun (WGS) entry which is preliminary data.</text>
</comment>
<dbReference type="PROSITE" id="PS51332">
    <property type="entry name" value="B12_BINDING"/>
    <property type="match status" value="1"/>
</dbReference>
<gene>
    <name evidence="2" type="ORF">SM757_00085</name>
</gene>
<dbReference type="Pfam" id="PF02310">
    <property type="entry name" value="B12-binding"/>
    <property type="match status" value="1"/>
</dbReference>
<dbReference type="Proteomes" id="UP001293718">
    <property type="component" value="Unassembled WGS sequence"/>
</dbReference>
<dbReference type="Gene3D" id="3.40.50.280">
    <property type="entry name" value="Cobalamin-binding domain"/>
    <property type="match status" value="1"/>
</dbReference>
<keyword evidence="3" id="KW-1185">Reference proteome</keyword>
<accession>A0ABU5I7Z5</accession>